<sequence>MADSDRNSGRWEGKEMFGLLLEMAGLMNTGLDTQTLALCVRLIEEGASYVVFINPLAKSFMLNFYNSHLQNRPLHKEKKNVNFNYILN</sequence>
<dbReference type="AlphaFoldDB" id="A0A4Y2PXU9"/>
<dbReference type="Proteomes" id="UP000499080">
    <property type="component" value="Unassembled WGS sequence"/>
</dbReference>
<dbReference type="EMBL" id="BGPR01012437">
    <property type="protein sequence ID" value="GBN56059.1"/>
    <property type="molecule type" value="Genomic_DNA"/>
</dbReference>
<evidence type="ECO:0000313" key="2">
    <source>
        <dbReference type="Proteomes" id="UP000499080"/>
    </source>
</evidence>
<keyword evidence="2" id="KW-1185">Reference proteome</keyword>
<evidence type="ECO:0000313" key="1">
    <source>
        <dbReference type="EMBL" id="GBN56059.1"/>
    </source>
</evidence>
<dbReference type="InterPro" id="IPR022214">
    <property type="entry name" value="MZT1"/>
</dbReference>
<dbReference type="GO" id="GO:0033566">
    <property type="term" value="P:gamma-tubulin complex localization"/>
    <property type="evidence" value="ECO:0007669"/>
    <property type="project" value="InterPro"/>
</dbReference>
<dbReference type="GO" id="GO:0000931">
    <property type="term" value="C:gamma-tubulin ring complex"/>
    <property type="evidence" value="ECO:0007669"/>
    <property type="project" value="InterPro"/>
</dbReference>
<protein>
    <submittedName>
        <fullName evidence="1">Uncharacterized protein</fullName>
    </submittedName>
</protein>
<dbReference type="OrthoDB" id="48571at2759"/>
<gene>
    <name evidence="1" type="ORF">AVEN_240744_1</name>
</gene>
<name>A0A4Y2PXU9_ARAVE</name>
<dbReference type="Pfam" id="PF12554">
    <property type="entry name" value="MOZART1"/>
    <property type="match status" value="1"/>
</dbReference>
<proteinExistence type="predicted"/>
<reference evidence="1 2" key="1">
    <citation type="journal article" date="2019" name="Sci. Rep.">
        <title>Orb-weaving spider Araneus ventricosus genome elucidates the spidroin gene catalogue.</title>
        <authorList>
            <person name="Kono N."/>
            <person name="Nakamura H."/>
            <person name="Ohtoshi R."/>
            <person name="Moran D.A.P."/>
            <person name="Shinohara A."/>
            <person name="Yoshida Y."/>
            <person name="Fujiwara M."/>
            <person name="Mori M."/>
            <person name="Tomita M."/>
            <person name="Arakawa K."/>
        </authorList>
    </citation>
    <scope>NUCLEOTIDE SEQUENCE [LARGE SCALE GENOMIC DNA]</scope>
</reference>
<comment type="caution">
    <text evidence="1">The sequence shown here is derived from an EMBL/GenBank/DDBJ whole genome shotgun (WGS) entry which is preliminary data.</text>
</comment>
<accession>A0A4Y2PXU9</accession>
<organism evidence="1 2">
    <name type="scientific">Araneus ventricosus</name>
    <name type="common">Orbweaver spider</name>
    <name type="synonym">Epeira ventricosa</name>
    <dbReference type="NCBI Taxonomy" id="182803"/>
    <lineage>
        <taxon>Eukaryota</taxon>
        <taxon>Metazoa</taxon>
        <taxon>Ecdysozoa</taxon>
        <taxon>Arthropoda</taxon>
        <taxon>Chelicerata</taxon>
        <taxon>Arachnida</taxon>
        <taxon>Araneae</taxon>
        <taxon>Araneomorphae</taxon>
        <taxon>Entelegynae</taxon>
        <taxon>Araneoidea</taxon>
        <taxon>Araneidae</taxon>
        <taxon>Araneus</taxon>
    </lineage>
</organism>